<keyword evidence="5" id="KW-1185">Reference proteome</keyword>
<dbReference type="InterPro" id="IPR034904">
    <property type="entry name" value="FSCA_dom_sf"/>
</dbReference>
<dbReference type="AlphaFoldDB" id="A0A7J5DC07"/>
<reference evidence="4 5" key="1">
    <citation type="submission" date="2019-09" db="EMBL/GenBank/DDBJ databases">
        <title>Isolation and identification of active actinomycetes.</title>
        <authorList>
            <person name="Yu Z."/>
            <person name="Han C."/>
            <person name="Yu B."/>
        </authorList>
    </citation>
    <scope>NUCLEOTIDE SEQUENCE [LARGE SCALE GENOMIC DNA]</scope>
    <source>
        <strain evidence="4 5">NEAU-H2</strain>
    </source>
</reference>
<dbReference type="Pfam" id="PF01106">
    <property type="entry name" value="NifU"/>
    <property type="match status" value="1"/>
</dbReference>
<accession>A0A7J5DC07</accession>
<dbReference type="GO" id="GO:0016226">
    <property type="term" value="P:iron-sulfur cluster assembly"/>
    <property type="evidence" value="ECO:0007669"/>
    <property type="project" value="InterPro"/>
</dbReference>
<protein>
    <submittedName>
        <fullName evidence="4">NifU family protein</fullName>
    </submittedName>
</protein>
<comment type="function">
    <text evidence="1">May be involved in the formation or repair of [Fe-S] clusters present in iron-sulfur proteins.</text>
</comment>
<feature type="domain" description="NIF system FeS cluster assembly NifU C-terminal" evidence="3">
    <location>
        <begin position="109"/>
        <end position="174"/>
    </location>
</feature>
<evidence type="ECO:0000259" key="3">
    <source>
        <dbReference type="Pfam" id="PF01106"/>
    </source>
</evidence>
<dbReference type="Gene3D" id="3.30.300.130">
    <property type="entry name" value="Fe-S cluster assembly (FSCA)"/>
    <property type="match status" value="1"/>
</dbReference>
<evidence type="ECO:0000313" key="4">
    <source>
        <dbReference type="EMBL" id="KAB1986049.1"/>
    </source>
</evidence>
<dbReference type="InterPro" id="IPR001075">
    <property type="entry name" value="NIF_FeS_clus_asmbl_NifU_C"/>
</dbReference>
<sequence length="201" mass="21285">MIPLHPQRVPGRPDRLRWIVPAGTLAGIPVGPPAGVPGPLAALLADATLERIAVEPTAVVTVLGAGRDWRDEGARVRSALHTALDDPTGWIVEADARADDDDATLYDTVREALAGEVGALARSHGGVIDLVDVRDGIVTVRLGGACHGCPAAWFTLHQRLERQLRRLHPGLREVRNAGSPTGLFGRPAKPVRTSDGTPNVM</sequence>
<name>A0A7J5DC07_9ACTN</name>
<evidence type="ECO:0000256" key="2">
    <source>
        <dbReference type="SAM" id="MobiDB-lite"/>
    </source>
</evidence>
<proteinExistence type="predicted"/>
<comment type="caution">
    <text evidence="4">The sequence shown here is derived from an EMBL/GenBank/DDBJ whole genome shotgun (WGS) entry which is preliminary data.</text>
</comment>
<gene>
    <name evidence="4" type="ORF">F8144_24805</name>
</gene>
<evidence type="ECO:0000256" key="1">
    <source>
        <dbReference type="ARBA" id="ARBA00049958"/>
    </source>
</evidence>
<feature type="region of interest" description="Disordered" evidence="2">
    <location>
        <begin position="174"/>
        <end position="201"/>
    </location>
</feature>
<dbReference type="RefSeq" id="WP_151471704.1">
    <property type="nucleotide sequence ID" value="NZ_WBKG01000022.1"/>
</dbReference>
<dbReference type="SUPFAM" id="SSF117916">
    <property type="entry name" value="Fe-S cluster assembly (FSCA) domain-like"/>
    <property type="match status" value="1"/>
</dbReference>
<dbReference type="EMBL" id="WBKG01000022">
    <property type="protein sequence ID" value="KAB1986049.1"/>
    <property type="molecule type" value="Genomic_DNA"/>
</dbReference>
<dbReference type="GO" id="GO:0005506">
    <property type="term" value="F:iron ion binding"/>
    <property type="evidence" value="ECO:0007669"/>
    <property type="project" value="InterPro"/>
</dbReference>
<dbReference type="Proteomes" id="UP000442990">
    <property type="component" value="Unassembled WGS sequence"/>
</dbReference>
<dbReference type="GO" id="GO:0051536">
    <property type="term" value="F:iron-sulfur cluster binding"/>
    <property type="evidence" value="ECO:0007669"/>
    <property type="project" value="InterPro"/>
</dbReference>
<organism evidence="4 5">
    <name type="scientific">Streptomyces triticiradicis</name>
    <dbReference type="NCBI Taxonomy" id="2651189"/>
    <lineage>
        <taxon>Bacteria</taxon>
        <taxon>Bacillati</taxon>
        <taxon>Actinomycetota</taxon>
        <taxon>Actinomycetes</taxon>
        <taxon>Kitasatosporales</taxon>
        <taxon>Streptomycetaceae</taxon>
        <taxon>Streptomyces</taxon>
    </lineage>
</organism>
<evidence type="ECO:0000313" key="5">
    <source>
        <dbReference type="Proteomes" id="UP000442990"/>
    </source>
</evidence>